<dbReference type="Gene3D" id="1.20.5.320">
    <property type="entry name" value="6-Phosphogluconate Dehydrogenase, domain 3"/>
    <property type="match status" value="1"/>
</dbReference>
<evidence type="ECO:0000313" key="3">
    <source>
        <dbReference type="Proteomes" id="UP001266305"/>
    </source>
</evidence>
<proteinExistence type="predicted"/>
<evidence type="ECO:0000256" key="1">
    <source>
        <dbReference type="SAM" id="MobiDB-lite"/>
    </source>
</evidence>
<protein>
    <submittedName>
        <fullName evidence="2">Uncharacterized protein</fullName>
    </submittedName>
</protein>
<comment type="caution">
    <text evidence="2">The sequence shown here is derived from an EMBL/GenBank/DDBJ whole genome shotgun (WGS) entry which is preliminary data.</text>
</comment>
<dbReference type="Pfam" id="PF01391">
    <property type="entry name" value="Collagen"/>
    <property type="match status" value="1"/>
</dbReference>
<reference evidence="2 3" key="1">
    <citation type="submission" date="2023-05" db="EMBL/GenBank/DDBJ databases">
        <title>B98-5 Cell Line De Novo Hybrid Assembly: An Optical Mapping Approach.</title>
        <authorList>
            <person name="Kananen K."/>
            <person name="Auerbach J.A."/>
            <person name="Kautto E."/>
            <person name="Blachly J.S."/>
        </authorList>
    </citation>
    <scope>NUCLEOTIDE SEQUENCE [LARGE SCALE GENOMIC DNA]</scope>
    <source>
        <strain evidence="2">B95-8</strain>
        <tissue evidence="2">Cell line</tissue>
    </source>
</reference>
<gene>
    <name evidence="2" type="ORF">P7K49_033216</name>
</gene>
<keyword evidence="3" id="KW-1185">Reference proteome</keyword>
<dbReference type="InterPro" id="IPR008160">
    <property type="entry name" value="Collagen"/>
</dbReference>
<feature type="region of interest" description="Disordered" evidence="1">
    <location>
        <begin position="1"/>
        <end position="87"/>
    </location>
</feature>
<dbReference type="Proteomes" id="UP001266305">
    <property type="component" value="Unassembled WGS sequence"/>
</dbReference>
<dbReference type="EMBL" id="JASSZA010000019">
    <property type="protein sequence ID" value="KAK2087309.1"/>
    <property type="molecule type" value="Genomic_DNA"/>
</dbReference>
<evidence type="ECO:0000313" key="2">
    <source>
        <dbReference type="EMBL" id="KAK2087309.1"/>
    </source>
</evidence>
<feature type="compositionally biased region" description="Basic and acidic residues" evidence="1">
    <location>
        <begin position="73"/>
        <end position="87"/>
    </location>
</feature>
<sequence>MTGDVGQDGSPGIPGEKGLPGLQGPPGFPGPKGPPVSDVTLIVDRAGGGCGKGGSPESVPQLFPTSSPRVTKVKMEDQGTLDREENW</sequence>
<organism evidence="2 3">
    <name type="scientific">Saguinus oedipus</name>
    <name type="common">Cotton-top tamarin</name>
    <name type="synonym">Oedipomidas oedipus</name>
    <dbReference type="NCBI Taxonomy" id="9490"/>
    <lineage>
        <taxon>Eukaryota</taxon>
        <taxon>Metazoa</taxon>
        <taxon>Chordata</taxon>
        <taxon>Craniata</taxon>
        <taxon>Vertebrata</taxon>
        <taxon>Euteleostomi</taxon>
        <taxon>Mammalia</taxon>
        <taxon>Eutheria</taxon>
        <taxon>Euarchontoglires</taxon>
        <taxon>Primates</taxon>
        <taxon>Haplorrhini</taxon>
        <taxon>Platyrrhini</taxon>
        <taxon>Cebidae</taxon>
        <taxon>Callitrichinae</taxon>
        <taxon>Saguinus</taxon>
    </lineage>
</organism>
<name>A0ABQ9TRN3_SAGOE</name>
<accession>A0ABQ9TRN3</accession>